<comment type="caution">
    <text evidence="1">The sequence shown here is derived from an EMBL/GenBank/DDBJ whole genome shotgun (WGS) entry which is preliminary data.</text>
</comment>
<organism evidence="1 2">
    <name type="scientific">Amycolatopsis melonis</name>
    <dbReference type="NCBI Taxonomy" id="3156488"/>
    <lineage>
        <taxon>Bacteria</taxon>
        <taxon>Bacillati</taxon>
        <taxon>Actinomycetota</taxon>
        <taxon>Actinomycetes</taxon>
        <taxon>Pseudonocardiales</taxon>
        <taxon>Pseudonocardiaceae</taxon>
        <taxon>Amycolatopsis</taxon>
    </lineage>
</organism>
<dbReference type="InterPro" id="IPR045920">
    <property type="entry name" value="DUF6339"/>
</dbReference>
<reference evidence="1 2" key="1">
    <citation type="submission" date="2024-05" db="EMBL/GenBank/DDBJ databases">
        <authorList>
            <person name="Zhao H."/>
            <person name="Xu Y."/>
            <person name="Lin S."/>
            <person name="Spain J.C."/>
            <person name="Zhou N.-Y."/>
        </authorList>
    </citation>
    <scope>NUCLEOTIDE SEQUENCE [LARGE SCALE GENOMIC DNA]</scope>
    <source>
        <strain evidence="1 2">NEAU-NG30</strain>
    </source>
</reference>
<dbReference type="Pfam" id="PF19866">
    <property type="entry name" value="DUF6339"/>
    <property type="match status" value="1"/>
</dbReference>
<evidence type="ECO:0000313" key="2">
    <source>
        <dbReference type="Proteomes" id="UP001440984"/>
    </source>
</evidence>
<dbReference type="Proteomes" id="UP001440984">
    <property type="component" value="Unassembled WGS sequence"/>
</dbReference>
<dbReference type="RefSeq" id="WP_348949512.1">
    <property type="nucleotide sequence ID" value="NZ_JBDZYD010000003.1"/>
</dbReference>
<gene>
    <name evidence="1" type="ORF">ABJI51_10250</name>
</gene>
<proteinExistence type="predicted"/>
<protein>
    <submittedName>
        <fullName evidence="1">DUF6339 family protein</fullName>
    </submittedName>
</protein>
<keyword evidence="2" id="KW-1185">Reference proteome</keyword>
<sequence length="297" mass="33152">MSPAPKVDCPAVLGFLPNAAVAKYLTRGIQAGQENPPQMALRKAAIALPENEPRWRTEPVRELLEDAMERFEDRPIEVDAWLAPRLHATLRMTRAEAAERGLWNYIALLVAPDYVVWRHKGSEIAQASRFSGRNDLQAFARLWWAAELFRDGADYRPVETVFAYQDIVNSIMRSGLVDHRPTAAAMIRVIQKLIDEKATNISDRVNALYRALNVAGSTLMFEVLAPEKQADSDALRNWIAESAEVAAVQPNQLPDGPDDGAVERSSVDELVPLLEKFLAEAPLRVRNKQKTDSNSTT</sequence>
<evidence type="ECO:0000313" key="1">
    <source>
        <dbReference type="EMBL" id="MEQ0559450.1"/>
    </source>
</evidence>
<name>A0ABV0LAX3_9PSEU</name>
<accession>A0ABV0LAX3</accession>
<dbReference type="EMBL" id="JBDZYD010000003">
    <property type="protein sequence ID" value="MEQ0559450.1"/>
    <property type="molecule type" value="Genomic_DNA"/>
</dbReference>